<keyword evidence="4 6" id="KW-0472">Membrane</keyword>
<evidence type="ECO:0000256" key="4">
    <source>
        <dbReference type="ARBA" id="ARBA00023136"/>
    </source>
</evidence>
<keyword evidence="3 6" id="KW-1133">Transmembrane helix</keyword>
<feature type="transmembrane region" description="Helical" evidence="6">
    <location>
        <begin position="259"/>
        <end position="280"/>
    </location>
</feature>
<feature type="transmembrane region" description="Helical" evidence="6">
    <location>
        <begin position="67"/>
        <end position="84"/>
    </location>
</feature>
<feature type="transmembrane region" description="Helical" evidence="6">
    <location>
        <begin position="34"/>
        <end position="55"/>
    </location>
</feature>
<dbReference type="RefSeq" id="XP_028148731.1">
    <property type="nucleotide sequence ID" value="XM_028292930.1"/>
</dbReference>
<feature type="transmembrane region" description="Helical" evidence="6">
    <location>
        <begin position="202"/>
        <end position="219"/>
    </location>
</feature>
<proteinExistence type="predicted"/>
<evidence type="ECO:0000256" key="2">
    <source>
        <dbReference type="ARBA" id="ARBA00022692"/>
    </source>
</evidence>
<organism evidence="7">
    <name type="scientific">Diabrotica virgifera virgifera</name>
    <name type="common">western corn rootworm</name>
    <dbReference type="NCBI Taxonomy" id="50390"/>
    <lineage>
        <taxon>Eukaryota</taxon>
        <taxon>Metazoa</taxon>
        <taxon>Ecdysozoa</taxon>
        <taxon>Arthropoda</taxon>
        <taxon>Hexapoda</taxon>
        <taxon>Insecta</taxon>
        <taxon>Pterygota</taxon>
        <taxon>Neoptera</taxon>
        <taxon>Endopterygota</taxon>
        <taxon>Coleoptera</taxon>
        <taxon>Polyphaga</taxon>
        <taxon>Cucujiformia</taxon>
        <taxon>Chrysomeloidea</taxon>
        <taxon>Chrysomelidae</taxon>
        <taxon>Galerucinae</taxon>
        <taxon>Diabroticina</taxon>
        <taxon>Diabroticites</taxon>
        <taxon>Diabrotica</taxon>
    </lineage>
</organism>
<dbReference type="InterPro" id="IPR011701">
    <property type="entry name" value="MFS"/>
</dbReference>
<dbReference type="Gene3D" id="1.20.1250.20">
    <property type="entry name" value="MFS general substrate transporter like domains"/>
    <property type="match status" value="2"/>
</dbReference>
<dbReference type="AlphaFoldDB" id="A0A6P7GG86"/>
<dbReference type="PANTHER" id="PTHR24064">
    <property type="entry name" value="SOLUTE CARRIER FAMILY 22 MEMBER"/>
    <property type="match status" value="1"/>
</dbReference>
<evidence type="ECO:0000256" key="5">
    <source>
        <dbReference type="SAM" id="MobiDB-lite"/>
    </source>
</evidence>
<accession>A0A6P7GG86</accession>
<evidence type="ECO:0000256" key="1">
    <source>
        <dbReference type="ARBA" id="ARBA00004141"/>
    </source>
</evidence>
<keyword evidence="2 6" id="KW-0812">Transmembrane</keyword>
<feature type="region of interest" description="Disordered" evidence="5">
    <location>
        <begin position="396"/>
        <end position="417"/>
    </location>
</feature>
<evidence type="ECO:0000256" key="3">
    <source>
        <dbReference type="ARBA" id="ARBA00022989"/>
    </source>
</evidence>
<feature type="transmembrane region" description="Helical" evidence="6">
    <location>
        <begin position="345"/>
        <end position="365"/>
    </location>
</feature>
<feature type="transmembrane region" description="Helical" evidence="6">
    <location>
        <begin position="231"/>
        <end position="252"/>
    </location>
</feature>
<protein>
    <submittedName>
        <fullName evidence="7">Organic cation transporter protein-like</fullName>
    </submittedName>
</protein>
<name>A0A6P7GG86_DIAVI</name>
<dbReference type="SUPFAM" id="SSF103473">
    <property type="entry name" value="MFS general substrate transporter"/>
    <property type="match status" value="1"/>
</dbReference>
<evidence type="ECO:0000313" key="7">
    <source>
        <dbReference type="RefSeq" id="XP_028148731.1"/>
    </source>
</evidence>
<dbReference type="GO" id="GO:0016020">
    <property type="term" value="C:membrane"/>
    <property type="evidence" value="ECO:0007669"/>
    <property type="project" value="UniProtKB-SubCell"/>
</dbReference>
<dbReference type="InParanoid" id="A0A6P7GG86"/>
<dbReference type="InterPro" id="IPR005828">
    <property type="entry name" value="MFS_sugar_transport-like"/>
</dbReference>
<sequence length="417" mass="46430">MCTQESVTFKTLRRILPDWASMYQKLGEGYSKRLWMGALAQSIYMIGVFTGAVVLGKMADKYGRKPIFCWSAILQLILGVSVAFTPEYISFLVLRYLYGIFGSAGAYIPGKLSQLFQEFFFKHHAQMWRSNDAVLDAYVWLWSNGRIRESVEIVKKALKMNGSPISLDTAEFVSKGMSEVRTSEESGSIGDLFRTPNLRKKTFNVLLCWFANSLVYYGLSLTTNSMEGNPFINMFIMGLVEIPSYILTVYLMDRLGRRTLTAVEMILGAICCIIAANVTAGAASMTFMFTGKFLIASSFAIIYNFSAELFPTMVRSFVMGLGAMCARGAGAAIPLMSLLDSFDPKIPAMIFSVVSLISGFLVMFLPETLNKPMPQTLQEGEEFGVGDTTFSSLCGEKRDRSLRKPSKTETEQMQALR</sequence>
<dbReference type="Pfam" id="PF00083">
    <property type="entry name" value="Sugar_tr"/>
    <property type="match status" value="1"/>
</dbReference>
<evidence type="ECO:0000256" key="6">
    <source>
        <dbReference type="SAM" id="Phobius"/>
    </source>
</evidence>
<feature type="transmembrane region" description="Helical" evidence="6">
    <location>
        <begin position="317"/>
        <end position="339"/>
    </location>
</feature>
<dbReference type="Pfam" id="PF07690">
    <property type="entry name" value="MFS_1"/>
    <property type="match status" value="1"/>
</dbReference>
<dbReference type="InterPro" id="IPR036259">
    <property type="entry name" value="MFS_trans_sf"/>
</dbReference>
<dbReference type="GO" id="GO:0022857">
    <property type="term" value="F:transmembrane transporter activity"/>
    <property type="evidence" value="ECO:0007669"/>
    <property type="project" value="InterPro"/>
</dbReference>
<comment type="subcellular location">
    <subcellularLocation>
        <location evidence="1">Membrane</location>
        <topology evidence="1">Multi-pass membrane protein</topology>
    </subcellularLocation>
</comment>
<reference evidence="7" key="1">
    <citation type="submission" date="2025-08" db="UniProtKB">
        <authorList>
            <consortium name="RefSeq"/>
        </authorList>
    </citation>
    <scope>IDENTIFICATION</scope>
    <source>
        <tissue evidence="7">Whole insect</tissue>
    </source>
</reference>
<feature type="transmembrane region" description="Helical" evidence="6">
    <location>
        <begin position="286"/>
        <end position="305"/>
    </location>
</feature>
<gene>
    <name evidence="7" type="primary">LOC114342148</name>
</gene>